<evidence type="ECO:0000313" key="1">
    <source>
        <dbReference type="EMBL" id="TWH77292.1"/>
    </source>
</evidence>
<dbReference type="OrthoDB" id="6899489at2"/>
<comment type="caution">
    <text evidence="1">The sequence shown here is derived from an EMBL/GenBank/DDBJ whole genome shotgun (WGS) entry which is preliminary data.</text>
</comment>
<proteinExistence type="predicted"/>
<keyword evidence="2" id="KW-1185">Reference proteome</keyword>
<dbReference type="EMBL" id="VLKG01000001">
    <property type="protein sequence ID" value="TWH77292.1"/>
    <property type="molecule type" value="Genomic_DNA"/>
</dbReference>
<accession>A0A562J2G0</accession>
<gene>
    <name evidence="1" type="ORF">LX59_00200</name>
</gene>
<organism evidence="1 2">
    <name type="scientific">Azomonas agilis</name>
    <dbReference type="NCBI Taxonomy" id="116849"/>
    <lineage>
        <taxon>Bacteria</taxon>
        <taxon>Pseudomonadati</taxon>
        <taxon>Pseudomonadota</taxon>
        <taxon>Gammaproteobacteria</taxon>
        <taxon>Pseudomonadales</taxon>
        <taxon>Pseudomonadaceae</taxon>
        <taxon>Azomonas</taxon>
    </lineage>
</organism>
<dbReference type="RefSeq" id="WP_144569969.1">
    <property type="nucleotide sequence ID" value="NZ_VLKG01000001.1"/>
</dbReference>
<dbReference type="Pfam" id="PF11275">
    <property type="entry name" value="DUF3077"/>
    <property type="match status" value="1"/>
</dbReference>
<dbReference type="Proteomes" id="UP000319627">
    <property type="component" value="Unassembled WGS sequence"/>
</dbReference>
<protein>
    <submittedName>
        <fullName evidence="1">Uncharacterized protein</fullName>
    </submittedName>
</protein>
<reference evidence="1 2" key="1">
    <citation type="submission" date="2019-07" db="EMBL/GenBank/DDBJ databases">
        <title>Genomic Encyclopedia of Type Strains, Phase I: the one thousand microbial genomes (KMG-I) project.</title>
        <authorList>
            <person name="Kyrpides N."/>
        </authorList>
    </citation>
    <scope>NUCLEOTIDE SEQUENCE [LARGE SCALE GENOMIC DNA]</scope>
    <source>
        <strain evidence="1 2">DSM 375</strain>
    </source>
</reference>
<dbReference type="InterPro" id="IPR021427">
    <property type="entry name" value="DUF3077"/>
</dbReference>
<sequence length="101" mass="10644">MVRDPRLFTTGTTSFPALTDHDPLLQIKAGVPLDEALNQAGILMNMAGALAHVIAAGHNGNDTITSDLAQIAHLLNDIAFNIMSDVERPVSQLCKGQGGQP</sequence>
<dbReference type="AlphaFoldDB" id="A0A562J2G0"/>
<name>A0A562J2G0_9GAMM</name>
<evidence type="ECO:0000313" key="2">
    <source>
        <dbReference type="Proteomes" id="UP000319627"/>
    </source>
</evidence>